<sequence length="207" mass="21488">MSICHSAQGLWQPVQQPSRPHRSKLRLTRHLIVTMRFTAVLAGFFVVVASSAIAVPVHSSEARGLDEHAVVARYYDLVARDILQAIHARELAMNTRSETRAVLLRRGNKPSSGSKKSYPVAPPSSGSGGTAPPPFSETAPETHDPAPPTYGDAVAGGASRSNAAPAQGAGLHPADPANPATGAGASSGEPSRQFSSPLDAVPFGADD</sequence>
<evidence type="ECO:0000313" key="4">
    <source>
        <dbReference type="Proteomes" id="UP000292702"/>
    </source>
</evidence>
<dbReference type="EMBL" id="RWJN01000520">
    <property type="protein sequence ID" value="TCD60973.1"/>
    <property type="molecule type" value="Genomic_DNA"/>
</dbReference>
<name>A0A4R0R4K1_9APHY</name>
<keyword evidence="4" id="KW-1185">Reference proteome</keyword>
<accession>A0A4R0R4K1</accession>
<evidence type="ECO:0000313" key="3">
    <source>
        <dbReference type="EMBL" id="TCD60973.1"/>
    </source>
</evidence>
<dbReference type="Proteomes" id="UP000292702">
    <property type="component" value="Unassembled WGS sequence"/>
</dbReference>
<proteinExistence type="predicted"/>
<feature type="transmembrane region" description="Helical" evidence="2">
    <location>
        <begin position="31"/>
        <end position="55"/>
    </location>
</feature>
<comment type="caution">
    <text evidence="3">The sequence shown here is derived from an EMBL/GenBank/DDBJ whole genome shotgun (WGS) entry which is preliminary data.</text>
</comment>
<evidence type="ECO:0000256" key="2">
    <source>
        <dbReference type="SAM" id="Phobius"/>
    </source>
</evidence>
<keyword evidence="2" id="KW-1133">Transmembrane helix</keyword>
<keyword evidence="2" id="KW-0812">Transmembrane</keyword>
<reference evidence="3 4" key="1">
    <citation type="submission" date="2018-11" db="EMBL/GenBank/DDBJ databases">
        <title>Genome assembly of Steccherinum ochraceum LE-BIN_3174, the white-rot fungus of the Steccherinaceae family (The Residual Polyporoid clade, Polyporales, Basidiomycota).</title>
        <authorList>
            <person name="Fedorova T.V."/>
            <person name="Glazunova O.A."/>
            <person name="Landesman E.O."/>
            <person name="Moiseenko K.V."/>
            <person name="Psurtseva N.V."/>
            <person name="Savinova O.S."/>
            <person name="Shakhova N.V."/>
            <person name="Tyazhelova T.V."/>
            <person name="Vasina D.V."/>
        </authorList>
    </citation>
    <scope>NUCLEOTIDE SEQUENCE [LARGE SCALE GENOMIC DNA]</scope>
    <source>
        <strain evidence="3 4">LE-BIN_3174</strain>
    </source>
</reference>
<gene>
    <name evidence="3" type="ORF">EIP91_009238</name>
</gene>
<protein>
    <submittedName>
        <fullName evidence="3">Uncharacterized protein</fullName>
    </submittedName>
</protein>
<feature type="region of interest" description="Disordered" evidence="1">
    <location>
        <begin position="105"/>
        <end position="207"/>
    </location>
</feature>
<keyword evidence="2" id="KW-0472">Membrane</keyword>
<evidence type="ECO:0000256" key="1">
    <source>
        <dbReference type="SAM" id="MobiDB-lite"/>
    </source>
</evidence>
<dbReference type="AlphaFoldDB" id="A0A4R0R4K1"/>
<organism evidence="3 4">
    <name type="scientific">Steccherinum ochraceum</name>
    <dbReference type="NCBI Taxonomy" id="92696"/>
    <lineage>
        <taxon>Eukaryota</taxon>
        <taxon>Fungi</taxon>
        <taxon>Dikarya</taxon>
        <taxon>Basidiomycota</taxon>
        <taxon>Agaricomycotina</taxon>
        <taxon>Agaricomycetes</taxon>
        <taxon>Polyporales</taxon>
        <taxon>Steccherinaceae</taxon>
        <taxon>Steccherinum</taxon>
    </lineage>
</organism>